<proteinExistence type="predicted"/>
<evidence type="ECO:0000313" key="1">
    <source>
        <dbReference type="EMBL" id="TQN26092.1"/>
    </source>
</evidence>
<keyword evidence="2" id="KW-1185">Reference proteome</keyword>
<dbReference type="RefSeq" id="WP_141926324.1">
    <property type="nucleotide sequence ID" value="NZ_VFQC01000004.1"/>
</dbReference>
<organism evidence="1 2">
    <name type="scientific">Haloactinospora alba</name>
    <dbReference type="NCBI Taxonomy" id="405555"/>
    <lineage>
        <taxon>Bacteria</taxon>
        <taxon>Bacillati</taxon>
        <taxon>Actinomycetota</taxon>
        <taxon>Actinomycetes</taxon>
        <taxon>Streptosporangiales</taxon>
        <taxon>Nocardiopsidaceae</taxon>
        <taxon>Haloactinospora</taxon>
    </lineage>
</organism>
<dbReference type="OrthoDB" id="4522054at2"/>
<sequence length="266" mass="29927">MSETEKHDQSSEYSIVEFRREQYAVHAHSLKHAAVELGPALFDSALTNALLVIVAHDHTSGENACRDPKGRTRSASSLIKVMREITISGNGDYRVSDASPSFPQGTIVSLDDLMEGLSMTQPVRHGKEGGSKIVPSGAVQALLDLDHHPALGDLLQREADSHQVKMAEWDAGERRRALEYLEFLEDEEIERRINEATKTNELIMYFESLQDPLEWCPVCECKALLVNGRVEFDVPFGMCFVCSYKRIPEDAEREAFERVMDWDADD</sequence>
<gene>
    <name evidence="1" type="ORF">FHX37_4630</name>
</gene>
<dbReference type="AlphaFoldDB" id="A0A543N2Q4"/>
<comment type="caution">
    <text evidence="1">The sequence shown here is derived from an EMBL/GenBank/DDBJ whole genome shotgun (WGS) entry which is preliminary data.</text>
</comment>
<accession>A0A543N2Q4</accession>
<reference evidence="1 2" key="1">
    <citation type="submission" date="2019-06" db="EMBL/GenBank/DDBJ databases">
        <title>Sequencing the genomes of 1000 actinobacteria strains.</title>
        <authorList>
            <person name="Klenk H.-P."/>
        </authorList>
    </citation>
    <scope>NUCLEOTIDE SEQUENCE [LARGE SCALE GENOMIC DNA]</scope>
    <source>
        <strain evidence="1 2">DSM 45015</strain>
    </source>
</reference>
<dbReference type="EMBL" id="VFQC01000004">
    <property type="protein sequence ID" value="TQN26092.1"/>
    <property type="molecule type" value="Genomic_DNA"/>
</dbReference>
<name>A0A543N2Q4_9ACTN</name>
<dbReference type="Proteomes" id="UP000317422">
    <property type="component" value="Unassembled WGS sequence"/>
</dbReference>
<evidence type="ECO:0000313" key="2">
    <source>
        <dbReference type="Proteomes" id="UP000317422"/>
    </source>
</evidence>
<protein>
    <submittedName>
        <fullName evidence="1">Uncharacterized protein</fullName>
    </submittedName>
</protein>